<dbReference type="Proteomes" id="UP000054776">
    <property type="component" value="Unassembled WGS sequence"/>
</dbReference>
<dbReference type="EMBL" id="JYDH01000021">
    <property type="protein sequence ID" value="KRY39033.1"/>
    <property type="molecule type" value="Genomic_DNA"/>
</dbReference>
<accession>A0A0V1BPJ6</accession>
<evidence type="ECO:0000313" key="2">
    <source>
        <dbReference type="Proteomes" id="UP000054776"/>
    </source>
</evidence>
<dbReference type="AlphaFoldDB" id="A0A0V1BPJ6"/>
<keyword evidence="2" id="KW-1185">Reference proteome</keyword>
<name>A0A0V1BPJ6_TRISP</name>
<dbReference type="InParanoid" id="A0A0V1BPJ6"/>
<evidence type="ECO:0000313" key="1">
    <source>
        <dbReference type="EMBL" id="KRY39033.1"/>
    </source>
</evidence>
<organism evidence="1 2">
    <name type="scientific">Trichinella spiralis</name>
    <name type="common">Trichina worm</name>
    <dbReference type="NCBI Taxonomy" id="6334"/>
    <lineage>
        <taxon>Eukaryota</taxon>
        <taxon>Metazoa</taxon>
        <taxon>Ecdysozoa</taxon>
        <taxon>Nematoda</taxon>
        <taxon>Enoplea</taxon>
        <taxon>Dorylaimia</taxon>
        <taxon>Trichinellida</taxon>
        <taxon>Trichinellidae</taxon>
        <taxon>Trichinella</taxon>
    </lineage>
</organism>
<reference evidence="1 2" key="1">
    <citation type="submission" date="2015-01" db="EMBL/GenBank/DDBJ databases">
        <title>Evolution of Trichinella species and genotypes.</title>
        <authorList>
            <person name="Korhonen P.K."/>
            <person name="Edoardo P."/>
            <person name="Giuseppe L.R."/>
            <person name="Gasser R.B."/>
        </authorList>
    </citation>
    <scope>NUCLEOTIDE SEQUENCE [LARGE SCALE GENOMIC DNA]</scope>
    <source>
        <strain evidence="1">ISS3</strain>
    </source>
</reference>
<sequence>MHRDLGLLCRDRPCSARLACPAPVLDVFPLLRPVISLAYLCQRLRYTQVDPRLAVVDGGQDLRDPLGPCQSHAALQYG</sequence>
<dbReference type="OrthoDB" id="10418908at2759"/>
<gene>
    <name evidence="1" type="ORF">T01_900</name>
</gene>
<protein>
    <submittedName>
        <fullName evidence="1">Uncharacterized protein</fullName>
    </submittedName>
</protein>
<comment type="caution">
    <text evidence="1">The sequence shown here is derived from an EMBL/GenBank/DDBJ whole genome shotgun (WGS) entry which is preliminary data.</text>
</comment>
<proteinExistence type="predicted"/>